<dbReference type="PANTHER" id="PTHR21277:SF5">
    <property type="entry name" value="TRANSCRIPTIONAL ADAPTER 1"/>
    <property type="match status" value="1"/>
</dbReference>
<evidence type="ECO:0000256" key="4">
    <source>
        <dbReference type="ARBA" id="ARBA00023242"/>
    </source>
</evidence>
<dbReference type="InterPro" id="IPR024738">
    <property type="entry name" value="Hfi1/Tada1"/>
</dbReference>
<dbReference type="OMA" id="DIDWIAA"/>
<keyword evidence="7" id="KW-1185">Reference proteome</keyword>
<accession>A0A0J8B2P7</accession>
<reference evidence="6 7" key="1">
    <citation type="journal article" date="2014" name="Nature">
        <title>The genome of the recently domesticated crop plant sugar beet (Beta vulgaris).</title>
        <authorList>
            <person name="Dohm J.C."/>
            <person name="Minoche A.E."/>
            <person name="Holtgrawe D."/>
            <person name="Capella-Gutierrez S."/>
            <person name="Zakrzewski F."/>
            <person name="Tafer H."/>
            <person name="Rupp O."/>
            <person name="Sorensen T.R."/>
            <person name="Stracke R."/>
            <person name="Reinhardt R."/>
            <person name="Goesmann A."/>
            <person name="Kraft T."/>
            <person name="Schulz B."/>
            <person name="Stadler P.F."/>
            <person name="Schmidt T."/>
            <person name="Gabaldon T."/>
            <person name="Lehrach H."/>
            <person name="Weisshaar B."/>
            <person name="Himmelbauer H."/>
        </authorList>
    </citation>
    <scope>NUCLEOTIDE SEQUENCE [LARGE SCALE GENOMIC DNA]</scope>
    <source>
        <tissue evidence="6">Taproot</tissue>
    </source>
</reference>
<feature type="compositionally biased region" description="Polar residues" evidence="5">
    <location>
        <begin position="203"/>
        <end position="215"/>
    </location>
</feature>
<keyword evidence="3" id="KW-0804">Transcription</keyword>
<evidence type="ECO:0000313" key="6">
    <source>
        <dbReference type="EMBL" id="KMS94133.1"/>
    </source>
</evidence>
<evidence type="ECO:0000256" key="1">
    <source>
        <dbReference type="ARBA" id="ARBA00004123"/>
    </source>
</evidence>
<evidence type="ECO:0000313" key="7">
    <source>
        <dbReference type="Proteomes" id="UP000035740"/>
    </source>
</evidence>
<comment type="subcellular location">
    <subcellularLocation>
        <location evidence="1">Nucleus</location>
    </subcellularLocation>
</comment>
<dbReference type="Pfam" id="PF12767">
    <property type="entry name" value="SAGA-Tad1"/>
    <property type="match status" value="1"/>
</dbReference>
<gene>
    <name evidence="6" type="ORF">BVRB_024470</name>
</gene>
<dbReference type="PANTHER" id="PTHR21277">
    <property type="entry name" value="TRANSCRIPTIONAL ADAPTER 1"/>
    <property type="match status" value="1"/>
</dbReference>
<name>A0A0J8B2P7_BETVV</name>
<evidence type="ECO:0000256" key="3">
    <source>
        <dbReference type="ARBA" id="ARBA00023163"/>
    </source>
</evidence>
<protein>
    <submittedName>
        <fullName evidence="6">Uncharacterized protein</fullName>
    </submittedName>
</protein>
<dbReference type="GO" id="GO:0005634">
    <property type="term" value="C:nucleus"/>
    <property type="evidence" value="ECO:0007669"/>
    <property type="project" value="UniProtKB-SubCell"/>
</dbReference>
<dbReference type="OrthoDB" id="10264870at2759"/>
<keyword evidence="4" id="KW-0539">Nucleus</keyword>
<feature type="region of interest" description="Disordered" evidence="5">
    <location>
        <begin position="189"/>
        <end position="240"/>
    </location>
</feature>
<dbReference type="AlphaFoldDB" id="A0A0J8B2P7"/>
<dbReference type="GO" id="GO:0000124">
    <property type="term" value="C:SAGA complex"/>
    <property type="evidence" value="ECO:0007669"/>
    <property type="project" value="TreeGrafter"/>
</dbReference>
<dbReference type="Gramene" id="KMS94133">
    <property type="protein sequence ID" value="KMS94133"/>
    <property type="gene ID" value="BVRB_024470"/>
</dbReference>
<evidence type="ECO:0000256" key="2">
    <source>
        <dbReference type="ARBA" id="ARBA00023015"/>
    </source>
</evidence>
<feature type="non-terminal residue" evidence="6">
    <location>
        <position position="240"/>
    </location>
</feature>
<sequence>MIGFGGVSFCGSLDKKSVVGRVHAAMDLDLNVEMPSAQALTAQPPATSPSIQPTAKVKVMVPAVGRLDTMEKKRRLDAALGPNQAEYWSAVLQYLSSKISRIEFYEIVISTLGIDNMRLHNDFFCAILYNANSTELPPSKKQPTGSLSIEFDVDIDWIAASGSSPSMSPMEETPLVAIKASPSPILTGELAPLTPAPSMPSLAISSTAHPPNSVQAKAAKSSKKKKPEPVLNPFTQRLAV</sequence>
<dbReference type="EMBL" id="KQ095821">
    <property type="protein sequence ID" value="KMS94133.1"/>
    <property type="molecule type" value="Genomic_DNA"/>
</dbReference>
<keyword evidence="2" id="KW-0805">Transcription regulation</keyword>
<dbReference type="GO" id="GO:0003713">
    <property type="term" value="F:transcription coactivator activity"/>
    <property type="evidence" value="ECO:0007669"/>
    <property type="project" value="TreeGrafter"/>
</dbReference>
<dbReference type="Proteomes" id="UP000035740">
    <property type="component" value="Unassembled WGS sequence"/>
</dbReference>
<evidence type="ECO:0000256" key="5">
    <source>
        <dbReference type="SAM" id="MobiDB-lite"/>
    </source>
</evidence>
<organism evidence="6 7">
    <name type="scientific">Beta vulgaris subsp. vulgaris</name>
    <name type="common">Beet</name>
    <dbReference type="NCBI Taxonomy" id="3555"/>
    <lineage>
        <taxon>Eukaryota</taxon>
        <taxon>Viridiplantae</taxon>
        <taxon>Streptophyta</taxon>
        <taxon>Embryophyta</taxon>
        <taxon>Tracheophyta</taxon>
        <taxon>Spermatophyta</taxon>
        <taxon>Magnoliopsida</taxon>
        <taxon>eudicotyledons</taxon>
        <taxon>Gunneridae</taxon>
        <taxon>Pentapetalae</taxon>
        <taxon>Caryophyllales</taxon>
        <taxon>Chenopodiaceae</taxon>
        <taxon>Betoideae</taxon>
        <taxon>Beta</taxon>
    </lineage>
</organism>
<proteinExistence type="predicted"/>
<dbReference type="GO" id="GO:0006357">
    <property type="term" value="P:regulation of transcription by RNA polymerase II"/>
    <property type="evidence" value="ECO:0007669"/>
    <property type="project" value="TreeGrafter"/>
</dbReference>